<evidence type="ECO:0000256" key="2">
    <source>
        <dbReference type="ARBA" id="ARBA00022630"/>
    </source>
</evidence>
<evidence type="ECO:0000256" key="7">
    <source>
        <dbReference type="RuleBase" id="RU004182"/>
    </source>
</evidence>
<evidence type="ECO:0000259" key="8">
    <source>
        <dbReference type="PROSITE" id="PS51645"/>
    </source>
</evidence>
<dbReference type="OrthoDB" id="9772484at2"/>
<evidence type="ECO:0000256" key="6">
    <source>
        <dbReference type="PIRSR" id="PIRSR602081-2"/>
    </source>
</evidence>
<feature type="site" description="Electron transfer via tryptophanyl radical" evidence="6">
    <location>
        <position position="380"/>
    </location>
</feature>
<dbReference type="SUPFAM" id="SSF48173">
    <property type="entry name" value="Cryptochrome/photolyase FAD-binding domain"/>
    <property type="match status" value="1"/>
</dbReference>
<dbReference type="PANTHER" id="PTHR11455:SF9">
    <property type="entry name" value="CRYPTOCHROME CIRCADIAN CLOCK 5 ISOFORM X1"/>
    <property type="match status" value="1"/>
</dbReference>
<evidence type="ECO:0000256" key="1">
    <source>
        <dbReference type="ARBA" id="ARBA00001932"/>
    </source>
</evidence>
<gene>
    <name evidence="9" type="ORF">MAIT1_02065</name>
</gene>
<name>A0A1Y2K2Z9_9PROT</name>
<dbReference type="AlphaFoldDB" id="A0A1Y2K2Z9"/>
<dbReference type="Gene3D" id="3.40.50.620">
    <property type="entry name" value="HUPs"/>
    <property type="match status" value="1"/>
</dbReference>
<dbReference type="InterPro" id="IPR005101">
    <property type="entry name" value="Cryptochr/Photolyase_FAD-bd"/>
</dbReference>
<accession>A0A1Y2K2Z9</accession>
<comment type="similarity">
    <text evidence="7">Belongs to the DNA photolyase family.</text>
</comment>
<dbReference type="PRINTS" id="PR00147">
    <property type="entry name" value="DNAPHOTLYASE"/>
</dbReference>
<comment type="cofactor">
    <cofactor evidence="1">
        <name>(6R)-5,10-methylene-5,6,7,8-tetrahydrofolate</name>
        <dbReference type="ChEBI" id="CHEBI:15636"/>
    </cofactor>
</comment>
<evidence type="ECO:0000313" key="10">
    <source>
        <dbReference type="Proteomes" id="UP000194003"/>
    </source>
</evidence>
<dbReference type="GO" id="GO:0003677">
    <property type="term" value="F:DNA binding"/>
    <property type="evidence" value="ECO:0007669"/>
    <property type="project" value="TreeGrafter"/>
</dbReference>
<comment type="caution">
    <text evidence="9">The sequence shown here is derived from an EMBL/GenBank/DDBJ whole genome shotgun (WGS) entry which is preliminary data.</text>
</comment>
<feature type="binding site" evidence="5">
    <location>
        <position position="270"/>
    </location>
    <ligand>
        <name>FAD</name>
        <dbReference type="ChEBI" id="CHEBI:57692"/>
    </ligand>
</feature>
<dbReference type="RefSeq" id="WP_085444492.1">
    <property type="nucleotide sequence ID" value="NZ_LVJN01000020.1"/>
</dbReference>
<feature type="binding site" evidence="5">
    <location>
        <begin position="236"/>
        <end position="240"/>
    </location>
    <ligand>
        <name>FAD</name>
        <dbReference type="ChEBI" id="CHEBI:57692"/>
    </ligand>
</feature>
<feature type="domain" description="Photolyase/cryptochrome alpha/beta" evidence="8">
    <location>
        <begin position="5"/>
        <end position="130"/>
    </location>
</feature>
<dbReference type="PROSITE" id="PS00394">
    <property type="entry name" value="DNA_PHOTOLYASES_1_1"/>
    <property type="match status" value="1"/>
</dbReference>
<dbReference type="GO" id="GO:0071949">
    <property type="term" value="F:FAD binding"/>
    <property type="evidence" value="ECO:0007669"/>
    <property type="project" value="TreeGrafter"/>
</dbReference>
<dbReference type="STRING" id="1434232.MAIT1_02065"/>
<dbReference type="GO" id="GO:0006950">
    <property type="term" value="P:response to stress"/>
    <property type="evidence" value="ECO:0007669"/>
    <property type="project" value="UniProtKB-ARBA"/>
</dbReference>
<sequence length="467" mass="52605">MAGDTLRIVWLRQDLRLTDNPALFEAARRGAILPLYILDEVNSGAAAPGAASRWGLHHALDALNADLDGRLMLLRGDPLVLLPQLVEKMGAVGVYWNRCYEPWRMARDAALKERLRASGVEARSFNGSLMWEPWRLLKPDGDPYRVFTAFYRTAAQRAHAPVAPLPTPERLQSTPLSADSLPLAALNLLPAIRWDRKMASHWRWGEAAAQEQLADFLDQNLRGYPDGRDQLAQSATSKLSAALCYGALSPRQIWWATLHCADATGAGEAFRRQLAWREFHHNLLYHNPQMPQRALQPKFEQFPWREDADALARWRRGETGIPLVDAGMRELWATGYMHNRARMVVGSFLVKNLLLDWRAGARWFQECLVDFDLANNSGGWQWVAGCGVDAAPYFRVFNPVAQGQRFDATGDYVRRWVPELAGVATRWLFNPWEGPKPLGYPPPMVDLKASRERALAAFKGLPKPAAE</sequence>
<dbReference type="InterPro" id="IPR002081">
    <property type="entry name" value="Cryptochrome/DNA_photolyase_1"/>
</dbReference>
<keyword evidence="4 7" id="KW-0157">Chromophore</keyword>
<feature type="binding site" evidence="5">
    <location>
        <position position="224"/>
    </location>
    <ligand>
        <name>FAD</name>
        <dbReference type="ChEBI" id="CHEBI:57692"/>
    </ligand>
</feature>
<keyword evidence="2 5" id="KW-0285">Flavoprotein</keyword>
<organism evidence="9 10">
    <name type="scientific">Magnetofaba australis IT-1</name>
    <dbReference type="NCBI Taxonomy" id="1434232"/>
    <lineage>
        <taxon>Bacteria</taxon>
        <taxon>Pseudomonadati</taxon>
        <taxon>Pseudomonadota</taxon>
        <taxon>Magnetococcia</taxon>
        <taxon>Magnetococcales</taxon>
        <taxon>Magnetococcaceae</taxon>
        <taxon>Magnetofaba</taxon>
    </lineage>
</organism>
<keyword evidence="10" id="KW-1185">Reference proteome</keyword>
<dbReference type="Pfam" id="PF03441">
    <property type="entry name" value="FAD_binding_7"/>
    <property type="match status" value="1"/>
</dbReference>
<dbReference type="GO" id="GO:0009416">
    <property type="term" value="P:response to light stimulus"/>
    <property type="evidence" value="ECO:0007669"/>
    <property type="project" value="TreeGrafter"/>
</dbReference>
<dbReference type="EMBL" id="LVJN01000020">
    <property type="protein sequence ID" value="OSM01996.1"/>
    <property type="molecule type" value="Genomic_DNA"/>
</dbReference>
<evidence type="ECO:0000313" key="9">
    <source>
        <dbReference type="EMBL" id="OSM01996.1"/>
    </source>
</evidence>
<evidence type="ECO:0000256" key="4">
    <source>
        <dbReference type="ARBA" id="ARBA00022991"/>
    </source>
</evidence>
<dbReference type="PROSITE" id="PS51645">
    <property type="entry name" value="PHR_CRY_ALPHA_BETA"/>
    <property type="match status" value="1"/>
</dbReference>
<proteinExistence type="inferred from homology"/>
<feature type="binding site" evidence="5">
    <location>
        <begin position="370"/>
        <end position="372"/>
    </location>
    <ligand>
        <name>FAD</name>
        <dbReference type="ChEBI" id="CHEBI:57692"/>
    </ligand>
</feature>
<dbReference type="SUPFAM" id="SSF52425">
    <property type="entry name" value="Cryptochrome/photolyase, N-terminal domain"/>
    <property type="match status" value="1"/>
</dbReference>
<dbReference type="GO" id="GO:0006139">
    <property type="term" value="P:nucleobase-containing compound metabolic process"/>
    <property type="evidence" value="ECO:0007669"/>
    <property type="project" value="UniProtKB-ARBA"/>
</dbReference>
<protein>
    <submittedName>
        <fullName evidence="9">Putative deoxyribodipyrimidine photo-lyase</fullName>
    </submittedName>
</protein>
<evidence type="ECO:0000256" key="3">
    <source>
        <dbReference type="ARBA" id="ARBA00022827"/>
    </source>
</evidence>
<feature type="site" description="Electron transfer via tryptophanyl radical" evidence="6">
    <location>
        <position position="357"/>
    </location>
</feature>
<feature type="site" description="Electron transfer via tryptophanyl radical" evidence="6">
    <location>
        <position position="304"/>
    </location>
</feature>
<dbReference type="InterPro" id="IPR036134">
    <property type="entry name" value="Crypto/Photolyase_FAD-like_sf"/>
</dbReference>
<keyword evidence="3 5" id="KW-0274">FAD</keyword>
<dbReference type="InterPro" id="IPR036155">
    <property type="entry name" value="Crypto/Photolyase_N_sf"/>
</dbReference>
<dbReference type="PANTHER" id="PTHR11455">
    <property type="entry name" value="CRYPTOCHROME"/>
    <property type="match status" value="1"/>
</dbReference>
<dbReference type="Gene3D" id="1.10.579.10">
    <property type="entry name" value="DNA Cyclobutane Dipyrimidine Photolyase, subunit A, domain 3"/>
    <property type="match status" value="1"/>
</dbReference>
<comment type="cofactor">
    <cofactor evidence="5">
        <name>FAD</name>
        <dbReference type="ChEBI" id="CHEBI:57692"/>
    </cofactor>
    <text evidence="5">Binds 1 FAD per subunit.</text>
</comment>
<dbReference type="InterPro" id="IPR018394">
    <property type="entry name" value="DNA_photolyase_1_CS_C"/>
</dbReference>
<dbReference type="Proteomes" id="UP000194003">
    <property type="component" value="Unassembled WGS sequence"/>
</dbReference>
<dbReference type="InterPro" id="IPR006050">
    <property type="entry name" value="DNA_photolyase_N"/>
</dbReference>
<dbReference type="GO" id="GO:0003904">
    <property type="term" value="F:deoxyribodipyrimidine photo-lyase activity"/>
    <property type="evidence" value="ECO:0007669"/>
    <property type="project" value="TreeGrafter"/>
</dbReference>
<dbReference type="Gene3D" id="1.25.40.80">
    <property type="match status" value="1"/>
</dbReference>
<evidence type="ECO:0000256" key="5">
    <source>
        <dbReference type="PIRSR" id="PIRSR602081-1"/>
    </source>
</evidence>
<dbReference type="Pfam" id="PF00875">
    <property type="entry name" value="DNA_photolyase"/>
    <property type="match status" value="1"/>
</dbReference>
<reference evidence="9 10" key="1">
    <citation type="journal article" date="2016" name="BMC Genomics">
        <title>Combined genomic and structural analyses of a cultured magnetotactic bacterium reveals its niche adaptation to a dynamic environment.</title>
        <authorList>
            <person name="Araujo A.C."/>
            <person name="Morillo V."/>
            <person name="Cypriano J."/>
            <person name="Teixeira L.C."/>
            <person name="Leao P."/>
            <person name="Lyra S."/>
            <person name="Almeida L.G."/>
            <person name="Bazylinski D.A."/>
            <person name="Vasconcellos A.T."/>
            <person name="Abreu F."/>
            <person name="Lins U."/>
        </authorList>
    </citation>
    <scope>NUCLEOTIDE SEQUENCE [LARGE SCALE GENOMIC DNA]</scope>
    <source>
        <strain evidence="9 10">IT-1</strain>
    </source>
</reference>
<dbReference type="InterPro" id="IPR014729">
    <property type="entry name" value="Rossmann-like_a/b/a_fold"/>
</dbReference>
<keyword evidence="9" id="KW-0456">Lyase</keyword>